<comment type="caution">
    <text evidence="6">The sequence shown here is derived from an EMBL/GenBank/DDBJ whole genome shotgun (WGS) entry which is preliminary data.</text>
</comment>
<keyword evidence="3" id="KW-0170">Cobalt</keyword>
<dbReference type="GO" id="GO:0046653">
    <property type="term" value="P:tetrahydrofolate metabolic process"/>
    <property type="evidence" value="ECO:0007669"/>
    <property type="project" value="TreeGrafter"/>
</dbReference>
<sequence length="219" mass="23540">MSMKDRERLFGELRDAIVGFDVEAAKEAAQRALEVGVAAERVIDVMSEAMGVVGDRYEAGDYFVTELVIAGEVMKEVIEVLEPHLRGEAGGGLGTAVIATVEGDIHDIGKNVLVTLLTTAGFRVVDLGVDVPADRIVEAVRESRADILGLSALLTTNLEQFPLVVERLRREGLRDGVRVIVGGATVTEEFAREAGVDAYAKTALEGVEICRGWAKEFKA</sequence>
<organism evidence="6 7">
    <name type="scientific">miscellaneous Crenarchaeota group-15 archaeon DG-45</name>
    <dbReference type="NCBI Taxonomy" id="1685127"/>
    <lineage>
        <taxon>Archaea</taxon>
        <taxon>Candidatus Bathyarchaeota</taxon>
        <taxon>MCG-15</taxon>
    </lineage>
</organism>
<dbReference type="GO" id="GO:0050667">
    <property type="term" value="P:homocysteine metabolic process"/>
    <property type="evidence" value="ECO:0007669"/>
    <property type="project" value="TreeGrafter"/>
</dbReference>
<dbReference type="Proteomes" id="UP000037210">
    <property type="component" value="Unassembled WGS sequence"/>
</dbReference>
<dbReference type="GO" id="GO:0005829">
    <property type="term" value="C:cytosol"/>
    <property type="evidence" value="ECO:0007669"/>
    <property type="project" value="TreeGrafter"/>
</dbReference>
<dbReference type="Gene3D" id="1.10.1240.10">
    <property type="entry name" value="Methionine synthase domain"/>
    <property type="match status" value="1"/>
</dbReference>
<dbReference type="SUPFAM" id="SSF52242">
    <property type="entry name" value="Cobalamin (vitamin B12)-binding domain"/>
    <property type="match status" value="1"/>
</dbReference>
<dbReference type="InterPro" id="IPR003759">
    <property type="entry name" value="Cbl-bd_cap"/>
</dbReference>
<evidence type="ECO:0000256" key="1">
    <source>
        <dbReference type="ARBA" id="ARBA00010854"/>
    </source>
</evidence>
<dbReference type="Pfam" id="PF02310">
    <property type="entry name" value="B12-binding"/>
    <property type="match status" value="1"/>
</dbReference>
<reference evidence="6 7" key="1">
    <citation type="submission" date="2015-06" db="EMBL/GenBank/DDBJ databases">
        <title>New insights into the roles of widespread benthic archaea in carbon and nitrogen cycling.</title>
        <authorList>
            <person name="Lazar C.S."/>
            <person name="Baker B.J."/>
            <person name="Seitz K.W."/>
            <person name="Hyde A.S."/>
            <person name="Dick G.J."/>
            <person name="Hinrichs K.-U."/>
            <person name="Teske A.P."/>
        </authorList>
    </citation>
    <scope>NUCLEOTIDE SEQUENCE [LARGE SCALE GENOMIC DNA]</scope>
    <source>
        <strain evidence="6">DG-45</strain>
    </source>
</reference>
<evidence type="ECO:0000256" key="3">
    <source>
        <dbReference type="ARBA" id="ARBA00023285"/>
    </source>
</evidence>
<dbReference type="InterPro" id="IPR036594">
    <property type="entry name" value="Meth_synthase_dom"/>
</dbReference>
<proteinExistence type="inferred from homology"/>
<name>A0A0M0BLT9_9ARCH</name>
<dbReference type="FunFam" id="3.40.50.280:FF:000003">
    <property type="entry name" value="Dimethylamine methyltransferase corrinoid protein"/>
    <property type="match status" value="1"/>
</dbReference>
<protein>
    <recommendedName>
        <fullName evidence="8">Cobalamin-binding protein</fullName>
    </recommendedName>
</protein>
<keyword evidence="2" id="KW-0479">Metal-binding</keyword>
<evidence type="ECO:0000259" key="4">
    <source>
        <dbReference type="PROSITE" id="PS51332"/>
    </source>
</evidence>
<dbReference type="PATRIC" id="fig|1685127.3.peg.1680"/>
<gene>
    <name evidence="6" type="ORF">AC482_06315</name>
</gene>
<dbReference type="Pfam" id="PF02607">
    <property type="entry name" value="B12-binding_2"/>
    <property type="match status" value="1"/>
</dbReference>
<evidence type="ECO:0000313" key="7">
    <source>
        <dbReference type="Proteomes" id="UP000037210"/>
    </source>
</evidence>
<dbReference type="InterPro" id="IPR050554">
    <property type="entry name" value="Met_Synthase/Corrinoid"/>
</dbReference>
<dbReference type="GO" id="GO:0031419">
    <property type="term" value="F:cobalamin binding"/>
    <property type="evidence" value="ECO:0007669"/>
    <property type="project" value="InterPro"/>
</dbReference>
<evidence type="ECO:0000313" key="6">
    <source>
        <dbReference type="EMBL" id="KON29503.1"/>
    </source>
</evidence>
<dbReference type="SMART" id="SM01018">
    <property type="entry name" value="B12-binding_2"/>
    <property type="match status" value="1"/>
</dbReference>
<feature type="domain" description="B12-binding N-terminal" evidence="5">
    <location>
        <begin position="1"/>
        <end position="93"/>
    </location>
</feature>
<dbReference type="AlphaFoldDB" id="A0A0M0BLT9"/>
<dbReference type="PANTHER" id="PTHR45833:SF1">
    <property type="entry name" value="METHIONINE SYNTHASE"/>
    <property type="match status" value="1"/>
</dbReference>
<dbReference type="PROSITE" id="PS51332">
    <property type="entry name" value="B12_BINDING"/>
    <property type="match status" value="1"/>
</dbReference>
<dbReference type="GO" id="GO:0008705">
    <property type="term" value="F:methionine synthase activity"/>
    <property type="evidence" value="ECO:0007669"/>
    <property type="project" value="TreeGrafter"/>
</dbReference>
<dbReference type="InterPro" id="IPR006158">
    <property type="entry name" value="Cobalamin-bd"/>
</dbReference>
<accession>A0A0M0BLT9</accession>
<evidence type="ECO:0000256" key="2">
    <source>
        <dbReference type="ARBA" id="ARBA00022723"/>
    </source>
</evidence>
<dbReference type="EMBL" id="LFWZ01000062">
    <property type="protein sequence ID" value="KON29503.1"/>
    <property type="molecule type" value="Genomic_DNA"/>
</dbReference>
<dbReference type="InterPro" id="IPR036724">
    <property type="entry name" value="Cobalamin-bd_sf"/>
</dbReference>
<dbReference type="PROSITE" id="PS51337">
    <property type="entry name" value="B12_BINDING_NTER"/>
    <property type="match status" value="1"/>
</dbReference>
<evidence type="ECO:0008006" key="8">
    <source>
        <dbReference type="Google" id="ProtNLM"/>
    </source>
</evidence>
<dbReference type="GO" id="GO:0046872">
    <property type="term" value="F:metal ion binding"/>
    <property type="evidence" value="ECO:0007669"/>
    <property type="project" value="UniProtKB-KW"/>
</dbReference>
<dbReference type="Gene3D" id="3.40.50.280">
    <property type="entry name" value="Cobalamin-binding domain"/>
    <property type="match status" value="1"/>
</dbReference>
<comment type="similarity">
    <text evidence="1">Belongs to the methylamine corrinoid protein family.</text>
</comment>
<dbReference type="PANTHER" id="PTHR45833">
    <property type="entry name" value="METHIONINE SYNTHASE"/>
    <property type="match status" value="1"/>
</dbReference>
<dbReference type="CDD" id="cd02070">
    <property type="entry name" value="corrinoid_protein_B12-BD"/>
    <property type="match status" value="1"/>
</dbReference>
<dbReference type="SUPFAM" id="SSF47644">
    <property type="entry name" value="Methionine synthase domain"/>
    <property type="match status" value="1"/>
</dbReference>
<evidence type="ECO:0000259" key="5">
    <source>
        <dbReference type="PROSITE" id="PS51337"/>
    </source>
</evidence>
<feature type="domain" description="B12-binding" evidence="4">
    <location>
        <begin position="93"/>
        <end position="219"/>
    </location>
</feature>